<dbReference type="STRING" id="425264.A0A3G2S6W0"/>
<dbReference type="AlphaFoldDB" id="A0A3G2S6W0"/>
<keyword evidence="1" id="KW-0175">Coiled coil</keyword>
<evidence type="ECO:0000313" key="3">
    <source>
        <dbReference type="EMBL" id="AYO43773.1"/>
    </source>
</evidence>
<dbReference type="Proteomes" id="UP000269793">
    <property type="component" value="Chromosome V"/>
</dbReference>
<dbReference type="EMBL" id="CP033152">
    <property type="protein sequence ID" value="AYO43773.1"/>
    <property type="molecule type" value="Genomic_DNA"/>
</dbReference>
<reference evidence="3 4" key="1">
    <citation type="submission" date="2018-10" db="EMBL/GenBank/DDBJ databases">
        <title>Complete genome sequence of Malassezia restricta CBS 7877.</title>
        <authorList>
            <person name="Morand S.C."/>
            <person name="Bertignac M."/>
            <person name="Iltis A."/>
            <person name="Kolder I."/>
            <person name="Pirovano W."/>
            <person name="Jourdain R."/>
            <person name="Clavaud C."/>
        </authorList>
    </citation>
    <scope>NUCLEOTIDE SEQUENCE [LARGE SCALE GENOMIC DNA]</scope>
    <source>
        <strain evidence="3 4">CBS 7877</strain>
    </source>
</reference>
<evidence type="ECO:0000313" key="4">
    <source>
        <dbReference type="Proteomes" id="UP000269793"/>
    </source>
</evidence>
<feature type="region of interest" description="Disordered" evidence="2">
    <location>
        <begin position="71"/>
        <end position="93"/>
    </location>
</feature>
<dbReference type="VEuPathDB" id="FungiDB:DNF11_2823"/>
<feature type="coiled-coil region" evidence="1">
    <location>
        <begin position="94"/>
        <end position="121"/>
    </location>
</feature>
<keyword evidence="4" id="KW-1185">Reference proteome</keyword>
<protein>
    <submittedName>
        <fullName evidence="3">Uncharacterized protein</fullName>
    </submittedName>
</protein>
<organism evidence="3 4">
    <name type="scientific">Malassezia restricta (strain ATCC 96810 / NBRC 103918 / CBS 7877)</name>
    <name type="common">Seborrheic dermatitis infection agent</name>
    <dbReference type="NCBI Taxonomy" id="425264"/>
    <lineage>
        <taxon>Eukaryota</taxon>
        <taxon>Fungi</taxon>
        <taxon>Dikarya</taxon>
        <taxon>Basidiomycota</taxon>
        <taxon>Ustilaginomycotina</taxon>
        <taxon>Malasseziomycetes</taxon>
        <taxon>Malasseziales</taxon>
        <taxon>Malasseziaceae</taxon>
        <taxon>Malassezia</taxon>
    </lineage>
</organism>
<sequence length="143" mass="16430">MTEPYTAASQEAPAKRKLNDTDVVQEKRARRDTFDDDWAEFQRTVVAPLREPQPSYAHATISAEPELHATLTQDPKDVQSSKTERRSHIEQATREDILARIEEEERAQEEAGERIRILRARLARIKQARRRPRDASLSESPAS</sequence>
<feature type="compositionally biased region" description="Basic and acidic residues" evidence="2">
    <location>
        <begin position="74"/>
        <end position="93"/>
    </location>
</feature>
<accession>A0A3G2S6W0</accession>
<name>A0A3G2S6W0_MALR7</name>
<feature type="region of interest" description="Disordered" evidence="2">
    <location>
        <begin position="1"/>
        <end position="31"/>
    </location>
</feature>
<proteinExistence type="predicted"/>
<feature type="compositionally biased region" description="Basic and acidic residues" evidence="2">
    <location>
        <begin position="13"/>
        <end position="31"/>
    </location>
</feature>
<gene>
    <name evidence="3" type="ORF">DNF11_2823</name>
</gene>
<evidence type="ECO:0000256" key="2">
    <source>
        <dbReference type="SAM" id="MobiDB-lite"/>
    </source>
</evidence>
<dbReference type="OrthoDB" id="77607at2759"/>
<evidence type="ECO:0000256" key="1">
    <source>
        <dbReference type="SAM" id="Coils"/>
    </source>
</evidence>